<protein>
    <submittedName>
        <fullName evidence="2">Helix-turn-helix domain-containing protein</fullName>
    </submittedName>
</protein>
<dbReference type="AlphaFoldDB" id="A0AAU1U2D8"/>
<evidence type="ECO:0000259" key="1">
    <source>
        <dbReference type="Pfam" id="PF12728"/>
    </source>
</evidence>
<proteinExistence type="predicted"/>
<evidence type="ECO:0000313" key="2">
    <source>
        <dbReference type="EMBL" id="WTS12031.1"/>
    </source>
</evidence>
<dbReference type="InterPro" id="IPR041657">
    <property type="entry name" value="HTH_17"/>
</dbReference>
<accession>A0AAU1U2D8</accession>
<reference evidence="2" key="1">
    <citation type="submission" date="2022-10" db="EMBL/GenBank/DDBJ databases">
        <title>The complete genomes of actinobacterial strains from the NBC collection.</title>
        <authorList>
            <person name="Joergensen T.S."/>
            <person name="Alvarez Arevalo M."/>
            <person name="Sterndorff E.B."/>
            <person name="Faurdal D."/>
            <person name="Vuksanovic O."/>
            <person name="Mourched A.-S."/>
            <person name="Charusanti P."/>
            <person name="Shaw S."/>
            <person name="Blin K."/>
            <person name="Weber T."/>
        </authorList>
    </citation>
    <scope>NUCLEOTIDE SEQUENCE</scope>
    <source>
        <strain evidence="2">NBC_00119</strain>
    </source>
</reference>
<feature type="domain" description="Helix-turn-helix" evidence="1">
    <location>
        <begin position="5"/>
        <end position="59"/>
    </location>
</feature>
<sequence>MRPQYMDAKQTAEYLNMSVTWVYRDAPRLGLAAYKFGAGRNAKLQFKVSDVDAWARQQRLG</sequence>
<name>A0AAU1U2D8_9ACTN</name>
<dbReference type="Pfam" id="PF12728">
    <property type="entry name" value="HTH_17"/>
    <property type="match status" value="1"/>
</dbReference>
<gene>
    <name evidence="2" type="ORF">OHU69_13905</name>
</gene>
<dbReference type="EMBL" id="CP108195">
    <property type="protein sequence ID" value="WTS12031.1"/>
    <property type="molecule type" value="Genomic_DNA"/>
</dbReference>
<organism evidence="2">
    <name type="scientific">Streptomyces sp. NBC_00119</name>
    <dbReference type="NCBI Taxonomy" id="2975659"/>
    <lineage>
        <taxon>Bacteria</taxon>
        <taxon>Bacillati</taxon>
        <taxon>Actinomycetota</taxon>
        <taxon>Actinomycetes</taxon>
        <taxon>Kitasatosporales</taxon>
        <taxon>Streptomycetaceae</taxon>
        <taxon>Streptomyces</taxon>
    </lineage>
</organism>